<sequence>MPEPAASGTAALPATRPDTVHRLTLGDILREHRRSHPHTTAAVDGGIRLTYPQLDDRVNRLAEALRAAGVGRGDRVLHIGRNSVRLQEALLAAAKLGAVFVPANWRQSTDELAFVLGDLAPAAVFWQPRTAAEPLARDRAAAGAPEPWIRCGGPDDAYERFLASGPAHDPEEPVHGAEPVLGLYTAAFDGRPDCALLSHDALVAHSTTLLWLRRIRPGFTFLNSGPLFHVGTLMFHLAAFHAGGTNVFMPDFDPAEAARLIEAERVDHMFGFGPMLDAVAAANTAGDGRPRHDLSSLRFTSHSPDWDAQITVGTDPWNASGMGGYGQTEVGGMLTFLALGMGGAGTAGRPSPLAQVRVVGPDGTELPVGATGELVARGPSLFSGFFDRPALNARRAAGGWHHTGDLGRREPDGTITFIGPCTRMIKSGNENIYPAEVERALAAHPEVAEAAVIGVPDGTWGQSVTAIVRRAPGSALTGERLIEHVRAAIASYKKPRRVVFVDEELPKSGPGPDYTALDAAYGGGGYPGASGT</sequence>
<feature type="domain" description="AMP-binding enzyme C-terminal" evidence="2">
    <location>
        <begin position="436"/>
        <end position="510"/>
    </location>
</feature>
<organism evidence="3 4">
    <name type="scientific">Nocardiopsis mwathae</name>
    <dbReference type="NCBI Taxonomy" id="1472723"/>
    <lineage>
        <taxon>Bacteria</taxon>
        <taxon>Bacillati</taxon>
        <taxon>Actinomycetota</taxon>
        <taxon>Actinomycetes</taxon>
        <taxon>Streptosporangiales</taxon>
        <taxon>Nocardiopsidaceae</taxon>
        <taxon>Nocardiopsis</taxon>
    </lineage>
</organism>
<comment type="caution">
    <text evidence="3">The sequence shown here is derived from an EMBL/GenBank/DDBJ whole genome shotgun (WGS) entry which is preliminary data.</text>
</comment>
<evidence type="ECO:0000313" key="3">
    <source>
        <dbReference type="EMBL" id="MBB6172929.1"/>
    </source>
</evidence>
<dbReference type="AlphaFoldDB" id="A0A7W9YIR2"/>
<keyword evidence="4" id="KW-1185">Reference proteome</keyword>
<evidence type="ECO:0000313" key="4">
    <source>
        <dbReference type="Proteomes" id="UP000546642"/>
    </source>
</evidence>
<dbReference type="SUPFAM" id="SSF56801">
    <property type="entry name" value="Acetyl-CoA synthetase-like"/>
    <property type="match status" value="1"/>
</dbReference>
<protein>
    <submittedName>
        <fullName evidence="3">Long-chain acyl-CoA synthetase</fullName>
        <ecNumber evidence="3">6.2.1.3</ecNumber>
    </submittedName>
</protein>
<dbReference type="Gene3D" id="3.30.300.30">
    <property type="match status" value="1"/>
</dbReference>
<dbReference type="PANTHER" id="PTHR43201">
    <property type="entry name" value="ACYL-COA SYNTHETASE"/>
    <property type="match status" value="1"/>
</dbReference>
<proteinExistence type="predicted"/>
<feature type="domain" description="AMP-dependent synthetase/ligase" evidence="1">
    <location>
        <begin position="30"/>
        <end position="385"/>
    </location>
</feature>
<accession>A0A7W9YIR2</accession>
<evidence type="ECO:0000259" key="1">
    <source>
        <dbReference type="Pfam" id="PF00501"/>
    </source>
</evidence>
<dbReference type="InterPro" id="IPR042099">
    <property type="entry name" value="ANL_N_sf"/>
</dbReference>
<dbReference type="Pfam" id="PF00501">
    <property type="entry name" value="AMP-binding"/>
    <property type="match status" value="1"/>
</dbReference>
<dbReference type="PANTHER" id="PTHR43201:SF32">
    <property type="entry name" value="2-SUCCINYLBENZOATE--COA LIGASE, CHLOROPLASTIC_PEROXISOMAL"/>
    <property type="match status" value="1"/>
</dbReference>
<dbReference type="GO" id="GO:0004467">
    <property type="term" value="F:long-chain fatty acid-CoA ligase activity"/>
    <property type="evidence" value="ECO:0007669"/>
    <property type="project" value="UniProtKB-EC"/>
</dbReference>
<dbReference type="RefSeq" id="WP_184076150.1">
    <property type="nucleotide sequence ID" value="NZ_JACHDS010000001.1"/>
</dbReference>
<dbReference type="EMBL" id="JACHDS010000001">
    <property type="protein sequence ID" value="MBB6172929.1"/>
    <property type="molecule type" value="Genomic_DNA"/>
</dbReference>
<reference evidence="3 4" key="1">
    <citation type="submission" date="2020-08" db="EMBL/GenBank/DDBJ databases">
        <title>Sequencing the genomes of 1000 actinobacteria strains.</title>
        <authorList>
            <person name="Klenk H.-P."/>
        </authorList>
    </citation>
    <scope>NUCLEOTIDE SEQUENCE [LARGE SCALE GENOMIC DNA]</scope>
    <source>
        <strain evidence="3 4">DSM 46659</strain>
    </source>
</reference>
<dbReference type="Gene3D" id="3.40.50.12780">
    <property type="entry name" value="N-terminal domain of ligase-like"/>
    <property type="match status" value="1"/>
</dbReference>
<evidence type="ECO:0000259" key="2">
    <source>
        <dbReference type="Pfam" id="PF13193"/>
    </source>
</evidence>
<keyword evidence="3" id="KW-0436">Ligase</keyword>
<dbReference type="Proteomes" id="UP000546642">
    <property type="component" value="Unassembled WGS sequence"/>
</dbReference>
<gene>
    <name evidence="3" type="ORF">HNR23_002989</name>
</gene>
<dbReference type="GO" id="GO:0031956">
    <property type="term" value="F:medium-chain fatty acid-CoA ligase activity"/>
    <property type="evidence" value="ECO:0007669"/>
    <property type="project" value="TreeGrafter"/>
</dbReference>
<dbReference type="InterPro" id="IPR045851">
    <property type="entry name" value="AMP-bd_C_sf"/>
</dbReference>
<dbReference type="Pfam" id="PF13193">
    <property type="entry name" value="AMP-binding_C"/>
    <property type="match status" value="1"/>
</dbReference>
<dbReference type="InterPro" id="IPR025110">
    <property type="entry name" value="AMP-bd_C"/>
</dbReference>
<dbReference type="EC" id="6.2.1.3" evidence="3"/>
<name>A0A7W9YIR2_9ACTN</name>
<dbReference type="InterPro" id="IPR000873">
    <property type="entry name" value="AMP-dep_synth/lig_dom"/>
</dbReference>